<feature type="region of interest" description="Disordered" evidence="1">
    <location>
        <begin position="580"/>
        <end position="644"/>
    </location>
</feature>
<protein>
    <submittedName>
        <fullName evidence="2">Uncharacterized protein</fullName>
    </submittedName>
</protein>
<evidence type="ECO:0000313" key="3">
    <source>
        <dbReference type="Proteomes" id="UP000240883"/>
    </source>
</evidence>
<sequence length="710" mass="79653">MLGHMLRSLAAHHQPQEPEFEELTLRRLEEVVLGRDVWRIQIDISGLVHAIIEGFYDNDTFHTYEHPWLLSSGQLPATVHNFVKTRDCFINVSGRPEVHVKFTPQKSGSQLVLFGQARWQLPDVSFPGLSLVLRPGDEYRIVPQYREKILDKGWKPMNDSSTDEPVFTVSSNNITLAWDADKSCFRAIVPSLERLNAQHREGLCSLTQNLPAESRTKTILEARVNIRFPGNVLFEQISRYSIKLGIDMTKPEHTGQDQSLPNDSANANDWSVREDTILPPYATPPDMPIKSQKATTGPEGTYITPALDGSPWIPSYAHTPASKCPRQESTEKLLPIESPIETDLSPNTHSVGQELRISNTRVSPWSLDGGRTDELGGQVDGLYQNQTLGVDLKGDGDILKKCKHTQEDTPKELVRTLEDMLKRHLHTDEDILGVLSQVEKTIHEAEAVCAVKLAEFEALREAIKNEVSLPSKSPCTHQLSAIGLQLDECSCLIPQKRKAIEASWPARSRTLDNVQHSGEELEPKRLKLGELGERKDSGVFLHTIVEMDVDRNVDSPQDRRCSFDYTAEKLDDDSALSPLTSQAEETNHEGATATETLEKWDSCKEMGLSRHDKSESNDQNPVPSKQMVACCHQSEGSESTESEQKRIQANYNQFVDLATCKPHDQSILYPFLEEERQAFERAFLSDSGASDWRTDDDDVSGTLDSMSLDE</sequence>
<organism evidence="2 3">
    <name type="scientific">Corynespora cassiicola Philippines</name>
    <dbReference type="NCBI Taxonomy" id="1448308"/>
    <lineage>
        <taxon>Eukaryota</taxon>
        <taxon>Fungi</taxon>
        <taxon>Dikarya</taxon>
        <taxon>Ascomycota</taxon>
        <taxon>Pezizomycotina</taxon>
        <taxon>Dothideomycetes</taxon>
        <taxon>Pleosporomycetidae</taxon>
        <taxon>Pleosporales</taxon>
        <taxon>Corynesporascaceae</taxon>
        <taxon>Corynespora</taxon>
    </lineage>
</organism>
<name>A0A2T2PAP7_CORCC</name>
<dbReference type="AlphaFoldDB" id="A0A2T2PAP7"/>
<keyword evidence="3" id="KW-1185">Reference proteome</keyword>
<dbReference type="OrthoDB" id="5330058at2759"/>
<proteinExistence type="predicted"/>
<feature type="compositionally biased region" description="Basic and acidic residues" evidence="1">
    <location>
        <begin position="596"/>
        <end position="616"/>
    </location>
</feature>
<evidence type="ECO:0000313" key="2">
    <source>
        <dbReference type="EMBL" id="PSN74724.1"/>
    </source>
</evidence>
<dbReference type="Proteomes" id="UP000240883">
    <property type="component" value="Unassembled WGS sequence"/>
</dbReference>
<gene>
    <name evidence="2" type="ORF">BS50DRAFT_628003</name>
</gene>
<evidence type="ECO:0000256" key="1">
    <source>
        <dbReference type="SAM" id="MobiDB-lite"/>
    </source>
</evidence>
<dbReference type="EMBL" id="KZ678128">
    <property type="protein sequence ID" value="PSN74724.1"/>
    <property type="molecule type" value="Genomic_DNA"/>
</dbReference>
<reference evidence="2 3" key="1">
    <citation type="journal article" date="2018" name="Front. Microbiol.">
        <title>Genome-Wide Analysis of Corynespora cassiicola Leaf Fall Disease Putative Effectors.</title>
        <authorList>
            <person name="Lopez D."/>
            <person name="Ribeiro S."/>
            <person name="Label P."/>
            <person name="Fumanal B."/>
            <person name="Venisse J.S."/>
            <person name="Kohler A."/>
            <person name="de Oliveira R.R."/>
            <person name="Labutti K."/>
            <person name="Lipzen A."/>
            <person name="Lail K."/>
            <person name="Bauer D."/>
            <person name="Ohm R.A."/>
            <person name="Barry K.W."/>
            <person name="Spatafora J."/>
            <person name="Grigoriev I.V."/>
            <person name="Martin F.M."/>
            <person name="Pujade-Renaud V."/>
        </authorList>
    </citation>
    <scope>NUCLEOTIDE SEQUENCE [LARGE SCALE GENOMIC DNA]</scope>
    <source>
        <strain evidence="2 3">Philippines</strain>
    </source>
</reference>
<accession>A0A2T2PAP7</accession>
<feature type="region of interest" description="Disordered" evidence="1">
    <location>
        <begin position="683"/>
        <end position="710"/>
    </location>
</feature>